<keyword evidence="2" id="KW-0472">Membrane</keyword>
<accession>A0AAN6GDQ7</accession>
<feature type="compositionally biased region" description="Polar residues" evidence="1">
    <location>
        <begin position="1"/>
        <end position="12"/>
    </location>
</feature>
<dbReference type="InterPro" id="IPR001660">
    <property type="entry name" value="SAM"/>
</dbReference>
<evidence type="ECO:0000313" key="5">
    <source>
        <dbReference type="Proteomes" id="UP001176521"/>
    </source>
</evidence>
<feature type="region of interest" description="Disordered" evidence="1">
    <location>
        <begin position="789"/>
        <end position="824"/>
    </location>
</feature>
<evidence type="ECO:0000259" key="3">
    <source>
        <dbReference type="PROSITE" id="PS50105"/>
    </source>
</evidence>
<dbReference type="EMBL" id="JAPDMQ010000182">
    <property type="protein sequence ID" value="KAK0531576.1"/>
    <property type="molecule type" value="Genomic_DNA"/>
</dbReference>
<feature type="compositionally biased region" description="Low complexity" evidence="1">
    <location>
        <begin position="36"/>
        <end position="47"/>
    </location>
</feature>
<keyword evidence="2" id="KW-1133">Transmembrane helix</keyword>
<feature type="compositionally biased region" description="Polar residues" evidence="1">
    <location>
        <begin position="106"/>
        <end position="134"/>
    </location>
</feature>
<name>A0AAN6GDQ7_9BASI</name>
<feature type="compositionally biased region" description="Acidic residues" evidence="1">
    <location>
        <begin position="515"/>
        <end position="528"/>
    </location>
</feature>
<sequence length="1330" mass="141399">MSSTESRPNFKTPSRRDSLRRMKVLQSEAWSQLTSADDAPAAAVPAAKQSPIVSQEAYVPLPTQPSSSSIHSGFTPGGPIPSNFSYLSRSNSLATSTRPNRPKGLGQNTPARSPQLPYSPTLSSTAQHPKSASLQEHIPASPATVGSPSKHRASASLDMDEALQRTMHARPPSVEEIFAELDAAEAKKDATRGGRVSSPVKGSVSRRAAEYTATLSASDSEPAFSTMRRAPAYTKSASQQDEGGVGRLPLPPSTEPRKAGAAGNSAPVDSPTAERVIPRRSKTLSSFPPSKAQNSGMQEERSKLEKERIAEKVAQLPPNPKTWSPSQVAVYLSHVLGLTPRPIVEDVTAFVRASRMNGNVFLRLREQDLANAGVNRKWRKLMLESGKVLRRDCVQCQIWGFGNSLEDEDAQQSSEARKSGSSDDDASSEAGRNHTSSVVDVAALRAGYLKVAPTSVSAMRGSVRRIKDRHAVKGMIQAFETWRTEADLSESEEDAFVALTSGRARRASYSGSIDSSDDDGEYEDEDGESIGSTRSHRERETASIKAIYGAGFVRRRAESYSSLSDAENEAQAQIDAEIEGDRSISRARAQARRKRLAEQKADDELVNAWIESLTDEEAQALANELEAKDILERGLLKPLIETALHTKDVSNTSSCSSTGSVREDLKILLGSVNQTTLAHHDLLSIVPSLNMDGELSESPSESPTVEKKESEVLAAHEPVEGSPARIAHFTPVSNDVLLAIFAEGEEEVEAIRNVEIDKQIDQFLGIKKKSTSSATPEIQVEVVSTPQSRYAAASRYADTDDQFDTTRRRKDGSHSSGGVSDLMSLFPPAAQQSTAADEVHATVKPGIMHAQTLSNASSAADEEFEISPNGSIRRRQLVNVQQTVAEEEPKAVSEEAQVATIVLAPPASSRGPAAAARVAALFDADEPVAEFQPPSVRDIFGPTTKIPQQQLSTQGLVASSIEESPAAEAEADELELPSSANAPEASSAGIAQDEAASIAEEAPTSAAEPSEPVELIASESVVEANSAVVTPDVTVEPEVDSTEPEVREEERVPGPSEEEQEAVVASAAAESASSASALDTAETAAEAEAADTTQPSVPSLTASKLPTPMLHAKRDASVDVGDISGLDLDLAAFDPIEPGGEKLAVPLTTLAPNPDGKGSIKKRSMVLVDRKRFESLARRMGVLEEQLAGLESATSAASSVAGSQARASTLRNMFDEALSTPSTPAPSSSAAAQASSSSTRVSVGAQTATIDAAMASKELSALGREFAETDFLDEELIDDDDDEQSERWGLRFGPPRLTFGAIPSYMLGLGAGIGFVLVSEVIQRASRLAR</sequence>
<comment type="caution">
    <text evidence="4">The sequence shown here is derived from an EMBL/GenBank/DDBJ whole genome shotgun (WGS) entry which is preliminary data.</text>
</comment>
<feature type="compositionally biased region" description="Low complexity" evidence="1">
    <location>
        <begin position="958"/>
        <end position="968"/>
    </location>
</feature>
<feature type="region of interest" description="Disordered" evidence="1">
    <location>
        <begin position="1217"/>
        <end position="1238"/>
    </location>
</feature>
<organism evidence="4 5">
    <name type="scientific">Tilletia horrida</name>
    <dbReference type="NCBI Taxonomy" id="155126"/>
    <lineage>
        <taxon>Eukaryota</taxon>
        <taxon>Fungi</taxon>
        <taxon>Dikarya</taxon>
        <taxon>Basidiomycota</taxon>
        <taxon>Ustilaginomycotina</taxon>
        <taxon>Exobasidiomycetes</taxon>
        <taxon>Tilletiales</taxon>
        <taxon>Tilletiaceae</taxon>
        <taxon>Tilletia</taxon>
    </lineage>
</organism>
<gene>
    <name evidence="4" type="ORF">OC842_003577</name>
</gene>
<protein>
    <recommendedName>
        <fullName evidence="3">SAM domain-containing protein</fullName>
    </recommendedName>
</protein>
<feature type="compositionally biased region" description="Low complexity" evidence="1">
    <location>
        <begin position="976"/>
        <end position="1012"/>
    </location>
</feature>
<feature type="region of interest" description="Disordered" evidence="1">
    <location>
        <begin position="1027"/>
        <end position="1105"/>
    </location>
</feature>
<evidence type="ECO:0000256" key="2">
    <source>
        <dbReference type="SAM" id="Phobius"/>
    </source>
</evidence>
<feature type="region of interest" description="Disordered" evidence="1">
    <location>
        <begin position="407"/>
        <end position="435"/>
    </location>
</feature>
<feature type="domain" description="SAM" evidence="3">
    <location>
        <begin position="323"/>
        <end position="375"/>
    </location>
</feature>
<feature type="region of interest" description="Disordered" evidence="1">
    <location>
        <begin position="186"/>
        <end position="207"/>
    </location>
</feature>
<feature type="region of interest" description="Disordered" evidence="1">
    <location>
        <begin position="950"/>
        <end position="1012"/>
    </location>
</feature>
<dbReference type="PROSITE" id="PS50105">
    <property type="entry name" value="SAM_DOMAIN"/>
    <property type="match status" value="1"/>
</dbReference>
<feature type="region of interest" description="Disordered" evidence="1">
    <location>
        <begin position="231"/>
        <end position="306"/>
    </location>
</feature>
<feature type="region of interest" description="Disordered" evidence="1">
    <location>
        <begin position="507"/>
        <end position="538"/>
    </location>
</feature>
<feature type="compositionally biased region" description="Polar residues" evidence="1">
    <location>
        <begin position="1095"/>
        <end position="1104"/>
    </location>
</feature>
<feature type="compositionally biased region" description="Low complexity" evidence="1">
    <location>
        <begin position="1219"/>
        <end position="1238"/>
    </location>
</feature>
<dbReference type="Proteomes" id="UP001176521">
    <property type="component" value="Unassembled WGS sequence"/>
</dbReference>
<keyword evidence="2" id="KW-0812">Transmembrane</keyword>
<feature type="region of interest" description="Disordered" evidence="1">
    <location>
        <begin position="1"/>
        <end position="20"/>
    </location>
</feature>
<feature type="compositionally biased region" description="Polar residues" evidence="1">
    <location>
        <begin position="283"/>
        <end position="297"/>
    </location>
</feature>
<evidence type="ECO:0000313" key="4">
    <source>
        <dbReference type="EMBL" id="KAK0531576.1"/>
    </source>
</evidence>
<proteinExistence type="predicted"/>
<evidence type="ECO:0000256" key="1">
    <source>
        <dbReference type="SAM" id="MobiDB-lite"/>
    </source>
</evidence>
<feature type="transmembrane region" description="Helical" evidence="2">
    <location>
        <begin position="1302"/>
        <end position="1322"/>
    </location>
</feature>
<reference evidence="4" key="1">
    <citation type="journal article" date="2023" name="PhytoFront">
        <title>Draft Genome Resources of Seven Strains of Tilletia horrida, Causal Agent of Kernel Smut of Rice.</title>
        <authorList>
            <person name="Khanal S."/>
            <person name="Antony Babu S."/>
            <person name="Zhou X.G."/>
        </authorList>
    </citation>
    <scope>NUCLEOTIDE SEQUENCE</scope>
    <source>
        <strain evidence="4">TX3</strain>
    </source>
</reference>
<keyword evidence="5" id="KW-1185">Reference proteome</keyword>
<feature type="region of interest" description="Disordered" evidence="1">
    <location>
        <begin position="29"/>
        <end position="135"/>
    </location>
</feature>
<feature type="compositionally biased region" description="Low complexity" evidence="1">
    <location>
        <begin position="1062"/>
        <end position="1094"/>
    </location>
</feature>
<feature type="compositionally biased region" description="Polar residues" evidence="1">
    <location>
        <begin position="82"/>
        <end position="99"/>
    </location>
</feature>